<accession>A0A0F9I8G9</accession>
<protein>
    <submittedName>
        <fullName evidence="1">Uncharacterized protein</fullName>
    </submittedName>
</protein>
<dbReference type="EMBL" id="LAZR01013048">
    <property type="protein sequence ID" value="KKM23817.1"/>
    <property type="molecule type" value="Genomic_DNA"/>
</dbReference>
<gene>
    <name evidence="1" type="ORF">LCGC14_1611330</name>
</gene>
<proteinExistence type="predicted"/>
<name>A0A0F9I8G9_9ZZZZ</name>
<evidence type="ECO:0000313" key="1">
    <source>
        <dbReference type="EMBL" id="KKM23817.1"/>
    </source>
</evidence>
<organism evidence="1">
    <name type="scientific">marine sediment metagenome</name>
    <dbReference type="NCBI Taxonomy" id="412755"/>
    <lineage>
        <taxon>unclassified sequences</taxon>
        <taxon>metagenomes</taxon>
        <taxon>ecological metagenomes</taxon>
    </lineage>
</organism>
<sequence length="237" mass="28287">GNGFSFEILEIYKIFINSLAKNRYTIKFPFEINRYKRISIIRGEKLSKELGFKSFFQFQVHKFMLDNLGIEFISEKRVRAVINDINKKHNLPLIINKLIINNKAIQLSHRNRFDGFFSFTSQLKNILGIDNKLEGIVYEAQGNFHTSWKRFNLMWSNRSRHDFDRIQALDEDKRIICQNKNIVLIEIHERWERSKWADNVLEQFNIQTGTNLKDFSIFKKYSQKGFDDSQMSLDDFN</sequence>
<feature type="non-terminal residue" evidence="1">
    <location>
        <position position="1"/>
    </location>
</feature>
<comment type="caution">
    <text evidence="1">The sequence shown here is derived from an EMBL/GenBank/DDBJ whole genome shotgun (WGS) entry which is preliminary data.</text>
</comment>
<dbReference type="AlphaFoldDB" id="A0A0F9I8G9"/>
<reference evidence="1" key="1">
    <citation type="journal article" date="2015" name="Nature">
        <title>Complex archaea that bridge the gap between prokaryotes and eukaryotes.</title>
        <authorList>
            <person name="Spang A."/>
            <person name="Saw J.H."/>
            <person name="Jorgensen S.L."/>
            <person name="Zaremba-Niedzwiedzka K."/>
            <person name="Martijn J."/>
            <person name="Lind A.E."/>
            <person name="van Eijk R."/>
            <person name="Schleper C."/>
            <person name="Guy L."/>
            <person name="Ettema T.J."/>
        </authorList>
    </citation>
    <scope>NUCLEOTIDE SEQUENCE</scope>
</reference>